<feature type="compositionally biased region" description="Polar residues" evidence="1">
    <location>
        <begin position="59"/>
        <end position="71"/>
    </location>
</feature>
<dbReference type="AlphaFoldDB" id="A0A3P8GX14"/>
<evidence type="ECO:0000256" key="1">
    <source>
        <dbReference type="SAM" id="MobiDB-lite"/>
    </source>
</evidence>
<reference evidence="2 3" key="1">
    <citation type="submission" date="2018-11" db="EMBL/GenBank/DDBJ databases">
        <authorList>
            <consortium name="Pathogen Informatics"/>
        </authorList>
    </citation>
    <scope>NUCLEOTIDE SEQUENCE [LARGE SCALE GENOMIC DNA]</scope>
    <source>
        <strain>Denwood</strain>
        <strain evidence="3">Zambia</strain>
    </source>
</reference>
<dbReference type="Proteomes" id="UP000269396">
    <property type="component" value="Unassembled WGS sequence"/>
</dbReference>
<sequence>MDPFGMNDPSGMCRRYEYSDEEDDEDTEYTAASGRSSSQPTKGAAIAPPSVLLEDVTVTPGSNASQNSESSVNDDDPGVSTASSKFGMYVFINLSCSYLVQFIILDFTHLSLRYFNVCIPCVYFTA</sequence>
<accession>A0A3P8GX14</accession>
<evidence type="ECO:0000313" key="3">
    <source>
        <dbReference type="Proteomes" id="UP000269396"/>
    </source>
</evidence>
<feature type="region of interest" description="Disordered" evidence="1">
    <location>
        <begin position="59"/>
        <end position="78"/>
    </location>
</feature>
<keyword evidence="3" id="KW-1185">Reference proteome</keyword>
<organism evidence="2 3">
    <name type="scientific">Schistosoma mattheei</name>
    <dbReference type="NCBI Taxonomy" id="31246"/>
    <lineage>
        <taxon>Eukaryota</taxon>
        <taxon>Metazoa</taxon>
        <taxon>Spiralia</taxon>
        <taxon>Lophotrochozoa</taxon>
        <taxon>Platyhelminthes</taxon>
        <taxon>Trematoda</taxon>
        <taxon>Digenea</taxon>
        <taxon>Strigeidida</taxon>
        <taxon>Schistosomatoidea</taxon>
        <taxon>Schistosomatidae</taxon>
        <taxon>Schistosoma</taxon>
    </lineage>
</organism>
<name>A0A3P8GX14_9TREM</name>
<feature type="region of interest" description="Disordered" evidence="1">
    <location>
        <begin position="1"/>
        <end position="45"/>
    </location>
</feature>
<protein>
    <submittedName>
        <fullName evidence="2">Uncharacterized protein</fullName>
    </submittedName>
</protein>
<dbReference type="EMBL" id="UZAL01051346">
    <property type="protein sequence ID" value="VDP87251.1"/>
    <property type="molecule type" value="Genomic_DNA"/>
</dbReference>
<gene>
    <name evidence="2" type="ORF">SMTD_LOCUS22421</name>
</gene>
<proteinExistence type="predicted"/>
<feature type="compositionally biased region" description="Acidic residues" evidence="1">
    <location>
        <begin position="19"/>
        <end position="28"/>
    </location>
</feature>
<evidence type="ECO:0000313" key="2">
    <source>
        <dbReference type="EMBL" id="VDP87251.1"/>
    </source>
</evidence>